<dbReference type="Proteomes" id="UP000243606">
    <property type="component" value="Unassembled WGS sequence"/>
</dbReference>
<evidence type="ECO:0000313" key="2">
    <source>
        <dbReference type="Proteomes" id="UP000243606"/>
    </source>
</evidence>
<dbReference type="AlphaFoldDB" id="A0A1I3HAN0"/>
<name>A0A1I3HAN0_9PSED</name>
<dbReference type="STRING" id="425504.SAMN05216206_1893"/>
<evidence type="ECO:0000313" key="1">
    <source>
        <dbReference type="EMBL" id="SFI32795.1"/>
    </source>
</evidence>
<proteinExistence type="predicted"/>
<accession>A0A1I3HAN0</accession>
<keyword evidence="2" id="KW-1185">Reference proteome</keyword>
<protein>
    <submittedName>
        <fullName evidence="1">Uncharacterized protein</fullName>
    </submittedName>
</protein>
<reference evidence="2" key="1">
    <citation type="submission" date="2016-10" db="EMBL/GenBank/DDBJ databases">
        <authorList>
            <person name="Varghese N."/>
            <person name="Submissions S."/>
        </authorList>
    </citation>
    <scope>NUCLEOTIDE SEQUENCE [LARGE SCALE GENOMIC DNA]</scope>
    <source>
        <strain evidence="2">LMG 24016</strain>
    </source>
</reference>
<dbReference type="EMBL" id="FOQL01000002">
    <property type="protein sequence ID" value="SFI32795.1"/>
    <property type="molecule type" value="Genomic_DNA"/>
</dbReference>
<sequence length="140" mass="16211">MHSIHKSGFIRSTPHEVWLHRTNTLRKAARQLERKHPAVIHALQADSDLRARLGLSEHESISALHAWVVDTSIELDGEIVDGFRVVSREVIEVTLRDEQHYLRAFDQDEEEEPESLYPVGFSPQAFVQIIERNEIWRGLL</sequence>
<organism evidence="1 2">
    <name type="scientific">Pseudomonas guineae</name>
    <dbReference type="NCBI Taxonomy" id="425504"/>
    <lineage>
        <taxon>Bacteria</taxon>
        <taxon>Pseudomonadati</taxon>
        <taxon>Pseudomonadota</taxon>
        <taxon>Gammaproteobacteria</taxon>
        <taxon>Pseudomonadales</taxon>
        <taxon>Pseudomonadaceae</taxon>
        <taxon>Pseudomonas</taxon>
    </lineage>
</organism>
<gene>
    <name evidence="1" type="ORF">SAMN05216206_1893</name>
</gene>